<evidence type="ECO:0000313" key="2">
    <source>
        <dbReference type="Proteomes" id="UP000735302"/>
    </source>
</evidence>
<keyword evidence="2" id="KW-1185">Reference proteome</keyword>
<dbReference type="Proteomes" id="UP000735302">
    <property type="component" value="Unassembled WGS sequence"/>
</dbReference>
<reference evidence="1 2" key="1">
    <citation type="journal article" date="2021" name="Elife">
        <title>Chloroplast acquisition without the gene transfer in kleptoplastic sea slugs, Plakobranchus ocellatus.</title>
        <authorList>
            <person name="Maeda T."/>
            <person name="Takahashi S."/>
            <person name="Yoshida T."/>
            <person name="Shimamura S."/>
            <person name="Takaki Y."/>
            <person name="Nagai Y."/>
            <person name="Toyoda A."/>
            <person name="Suzuki Y."/>
            <person name="Arimoto A."/>
            <person name="Ishii H."/>
            <person name="Satoh N."/>
            <person name="Nishiyama T."/>
            <person name="Hasebe M."/>
            <person name="Maruyama T."/>
            <person name="Minagawa J."/>
            <person name="Obokata J."/>
            <person name="Shigenobu S."/>
        </authorList>
    </citation>
    <scope>NUCLEOTIDE SEQUENCE [LARGE SCALE GENOMIC DNA]</scope>
</reference>
<protein>
    <submittedName>
        <fullName evidence="1">Uncharacterized protein</fullName>
    </submittedName>
</protein>
<evidence type="ECO:0000313" key="1">
    <source>
        <dbReference type="EMBL" id="GFO49547.1"/>
    </source>
</evidence>
<accession>A0AAV4DYX2</accession>
<gene>
    <name evidence="1" type="ORF">PoB_007605200</name>
</gene>
<organism evidence="1 2">
    <name type="scientific">Plakobranchus ocellatus</name>
    <dbReference type="NCBI Taxonomy" id="259542"/>
    <lineage>
        <taxon>Eukaryota</taxon>
        <taxon>Metazoa</taxon>
        <taxon>Spiralia</taxon>
        <taxon>Lophotrochozoa</taxon>
        <taxon>Mollusca</taxon>
        <taxon>Gastropoda</taxon>
        <taxon>Heterobranchia</taxon>
        <taxon>Euthyneura</taxon>
        <taxon>Panpulmonata</taxon>
        <taxon>Sacoglossa</taxon>
        <taxon>Placobranchoidea</taxon>
        <taxon>Plakobranchidae</taxon>
        <taxon>Plakobranchus</taxon>
    </lineage>
</organism>
<name>A0AAV4DYX2_9GAST</name>
<comment type="caution">
    <text evidence="1">The sequence shown here is derived from an EMBL/GenBank/DDBJ whole genome shotgun (WGS) entry which is preliminary data.</text>
</comment>
<dbReference type="AlphaFoldDB" id="A0AAV4DYX2"/>
<proteinExistence type="predicted"/>
<sequence length="210" mass="23351">MNCTLLGTRQKSGTSYHFPSLLRGRKRSFMLWQVNKTRKCASEGPVEISAGDNFVVLIRHLLAVTKLQKVCQMTADVATICADCEPSCEAAAKPSEESCQSEKRSCTSKRKIVGLLESSQIVASVYHDKSGDLMVTIIREACQLYLAENPEKFIPHKCGQEMSERWAVLQQKGADICMRTLEDIRNKGHGISMSAFCAEISEDEDKLADK</sequence>
<dbReference type="EMBL" id="BLXT01008494">
    <property type="protein sequence ID" value="GFO49547.1"/>
    <property type="molecule type" value="Genomic_DNA"/>
</dbReference>